<protein>
    <recommendedName>
        <fullName evidence="2">Asl1-like glycosyl hydrolase catalytic domain-containing protein</fullName>
    </recommendedName>
</protein>
<dbReference type="InterPro" id="IPR053183">
    <property type="entry name" value="ASL1"/>
</dbReference>
<sequence>MDVYTWSPYIPQKAKELGFEPITMLWGEKQTSEFKRLVVKGYAKTVFSFNKPNQQGQSDMSPQRGAQLWQQYIQPLKAQGYSLTSPACTNAPSGKKWLQDFFAACHGCTTSTTPQGHQQVILLHLKCNFSHTCLPEASKGGTGLLLDTLKATSEYAPSTPSNTLTASQAANCAIEDPVAEVARLKRTILDLKESLSPAGPNKRPTSTITLGRGIRRLVTLFQDLPTLIREADRREEEEESDEESDEGSNTEEDSPVDPAQLQRERDRTFAAFQHLAELIPGFKTKLLNTDGAVIASYLSNLTRGANDARSDDVSSIKKSVAIWLNQSPKTQPPLNPDDRALRGLQHDTTGALLCPLEYDWDDKEYDFTVRTKLRTCEDGFDVYSSFYARCFYKSGKGDLEDVEKGFLRGSLLVKTFSTIFMSPSSANSIVDDRENDENADDFRAHFSQPTASRKATKSCVAKKLRLEAITPRAIAYAAVLLHFSLTDAPHWKPIYNGFSYELLYNFIVDFFEDIEGVQAKARAKSLLKWWNKNALFRQIFPVRAAAVANSRASINKLKAQRARNEVEYEAAD</sequence>
<dbReference type="EMBL" id="JAACJP010000064">
    <property type="protein sequence ID" value="KAF5367844.1"/>
    <property type="molecule type" value="Genomic_DNA"/>
</dbReference>
<dbReference type="AlphaFoldDB" id="A0A8H5GN56"/>
<dbReference type="GO" id="GO:0071966">
    <property type="term" value="P:fungal-type cell wall polysaccharide metabolic process"/>
    <property type="evidence" value="ECO:0007669"/>
    <property type="project" value="TreeGrafter"/>
</dbReference>
<feature type="domain" description="Asl1-like glycosyl hydrolase catalytic" evidence="2">
    <location>
        <begin position="3"/>
        <end position="113"/>
    </location>
</feature>
<reference evidence="3 4" key="1">
    <citation type="journal article" date="2020" name="ISME J.">
        <title>Uncovering the hidden diversity of litter-decomposition mechanisms in mushroom-forming fungi.</title>
        <authorList>
            <person name="Floudas D."/>
            <person name="Bentzer J."/>
            <person name="Ahren D."/>
            <person name="Johansson T."/>
            <person name="Persson P."/>
            <person name="Tunlid A."/>
        </authorList>
    </citation>
    <scope>NUCLEOTIDE SEQUENCE [LARGE SCALE GENOMIC DNA]</scope>
    <source>
        <strain evidence="3 4">CBS 661.87</strain>
    </source>
</reference>
<gene>
    <name evidence="3" type="ORF">D9615_010572</name>
</gene>
<organism evidence="3 4">
    <name type="scientific">Tricholomella constricta</name>
    <dbReference type="NCBI Taxonomy" id="117010"/>
    <lineage>
        <taxon>Eukaryota</taxon>
        <taxon>Fungi</taxon>
        <taxon>Dikarya</taxon>
        <taxon>Basidiomycota</taxon>
        <taxon>Agaricomycotina</taxon>
        <taxon>Agaricomycetes</taxon>
        <taxon>Agaricomycetidae</taxon>
        <taxon>Agaricales</taxon>
        <taxon>Tricholomatineae</taxon>
        <taxon>Lyophyllaceae</taxon>
        <taxon>Tricholomella</taxon>
    </lineage>
</organism>
<comment type="caution">
    <text evidence="3">The sequence shown here is derived from an EMBL/GenBank/DDBJ whole genome shotgun (WGS) entry which is preliminary data.</text>
</comment>
<accession>A0A8H5GN56</accession>
<proteinExistence type="predicted"/>
<evidence type="ECO:0000256" key="1">
    <source>
        <dbReference type="SAM" id="MobiDB-lite"/>
    </source>
</evidence>
<name>A0A8H5GN56_9AGAR</name>
<dbReference type="Pfam" id="PF20414">
    <property type="entry name" value="DUF6698"/>
    <property type="match status" value="1"/>
</dbReference>
<dbReference type="Pfam" id="PF11790">
    <property type="entry name" value="Glyco_hydro_cc"/>
    <property type="match status" value="1"/>
</dbReference>
<dbReference type="InterPro" id="IPR046521">
    <property type="entry name" value="DUF6698"/>
</dbReference>
<dbReference type="PANTHER" id="PTHR34154:SF3">
    <property type="entry name" value="ALKALI-SENSITIVE LINKAGE PROTEIN 1"/>
    <property type="match status" value="1"/>
</dbReference>
<evidence type="ECO:0000313" key="3">
    <source>
        <dbReference type="EMBL" id="KAF5367844.1"/>
    </source>
</evidence>
<dbReference type="OrthoDB" id="2662502at2759"/>
<dbReference type="InterPro" id="IPR024655">
    <property type="entry name" value="Asl1_glyco_hydro_catalytic"/>
</dbReference>
<feature type="region of interest" description="Disordered" evidence="1">
    <location>
        <begin position="228"/>
        <end position="260"/>
    </location>
</feature>
<keyword evidence="4" id="KW-1185">Reference proteome</keyword>
<dbReference type="GO" id="GO:0009277">
    <property type="term" value="C:fungal-type cell wall"/>
    <property type="evidence" value="ECO:0007669"/>
    <property type="project" value="TreeGrafter"/>
</dbReference>
<dbReference type="PANTHER" id="PTHR34154">
    <property type="entry name" value="ALKALI-SENSITIVE LINKAGE PROTEIN 1"/>
    <property type="match status" value="1"/>
</dbReference>
<evidence type="ECO:0000259" key="2">
    <source>
        <dbReference type="Pfam" id="PF11790"/>
    </source>
</evidence>
<evidence type="ECO:0000313" key="4">
    <source>
        <dbReference type="Proteomes" id="UP000565441"/>
    </source>
</evidence>
<feature type="compositionally biased region" description="Acidic residues" evidence="1">
    <location>
        <begin position="235"/>
        <end position="255"/>
    </location>
</feature>
<dbReference type="Proteomes" id="UP000565441">
    <property type="component" value="Unassembled WGS sequence"/>
</dbReference>